<feature type="transmembrane region" description="Helical" evidence="7">
    <location>
        <begin position="24"/>
        <end position="46"/>
    </location>
</feature>
<comment type="subcellular location">
    <subcellularLocation>
        <location evidence="1 7">Cell membrane</location>
        <topology evidence="1 7">Multi-pass membrane protein</topology>
    </subcellularLocation>
</comment>
<comment type="similarity">
    <text evidence="7">Belongs to the binding-protein-dependent transport system permease family.</text>
</comment>
<gene>
    <name evidence="9" type="ORF">FRZ44_14970</name>
</gene>
<dbReference type="KEGG" id="htq:FRZ44_14970"/>
<organism evidence="9 10">
    <name type="scientific">Hypericibacter terrae</name>
    <dbReference type="NCBI Taxonomy" id="2602015"/>
    <lineage>
        <taxon>Bacteria</taxon>
        <taxon>Pseudomonadati</taxon>
        <taxon>Pseudomonadota</taxon>
        <taxon>Alphaproteobacteria</taxon>
        <taxon>Rhodospirillales</taxon>
        <taxon>Dongiaceae</taxon>
        <taxon>Hypericibacter</taxon>
    </lineage>
</organism>
<dbReference type="RefSeq" id="WP_151176588.1">
    <property type="nucleotide sequence ID" value="NZ_CP042906.1"/>
</dbReference>
<evidence type="ECO:0000256" key="1">
    <source>
        <dbReference type="ARBA" id="ARBA00004651"/>
    </source>
</evidence>
<proteinExistence type="inferred from homology"/>
<dbReference type="Proteomes" id="UP000326202">
    <property type="component" value="Chromosome"/>
</dbReference>
<dbReference type="PANTHER" id="PTHR30151">
    <property type="entry name" value="ALKANE SULFONATE ABC TRANSPORTER-RELATED, MEMBRANE SUBUNIT"/>
    <property type="match status" value="1"/>
</dbReference>
<evidence type="ECO:0000256" key="5">
    <source>
        <dbReference type="ARBA" id="ARBA00022989"/>
    </source>
</evidence>
<keyword evidence="6 7" id="KW-0472">Membrane</keyword>
<dbReference type="Gene3D" id="1.10.3720.10">
    <property type="entry name" value="MetI-like"/>
    <property type="match status" value="1"/>
</dbReference>
<feature type="transmembrane region" description="Helical" evidence="7">
    <location>
        <begin position="204"/>
        <end position="224"/>
    </location>
</feature>
<feature type="transmembrane region" description="Helical" evidence="7">
    <location>
        <begin position="236"/>
        <end position="255"/>
    </location>
</feature>
<evidence type="ECO:0000313" key="10">
    <source>
        <dbReference type="Proteomes" id="UP000326202"/>
    </source>
</evidence>
<sequence>MTAAASFVNNILTPRRPISRGIRLGVGGLISGGILLGWCIVTYGGLCDPLFMPAPHRVVLAFWQSLLDGSLLRNTLASLLVINAGFFLSSLVAIPLGILMGSFRVVAAGLEPIVNFTRYLPVTSMIPLLILWIGIGFEEKVAVIFIGTFFQQIVMIADVSAQVPAELFNASYTLGASRRQVVTRVLLPATLPGIMDTLRVTMGWAWTYLVVAELVASSSGLGYMSMQAMRGLHADFIFVAILVIGFLGLCTDQIFKWIKVRFLPWAEQR</sequence>
<evidence type="ECO:0000256" key="3">
    <source>
        <dbReference type="ARBA" id="ARBA00022475"/>
    </source>
</evidence>
<evidence type="ECO:0000256" key="7">
    <source>
        <dbReference type="RuleBase" id="RU363032"/>
    </source>
</evidence>
<feature type="transmembrane region" description="Helical" evidence="7">
    <location>
        <begin position="141"/>
        <end position="161"/>
    </location>
</feature>
<dbReference type="GO" id="GO:0055085">
    <property type="term" value="P:transmembrane transport"/>
    <property type="evidence" value="ECO:0007669"/>
    <property type="project" value="InterPro"/>
</dbReference>
<dbReference type="GO" id="GO:0005886">
    <property type="term" value="C:plasma membrane"/>
    <property type="evidence" value="ECO:0007669"/>
    <property type="project" value="UniProtKB-SubCell"/>
</dbReference>
<dbReference type="OrthoDB" id="9799271at2"/>
<keyword evidence="4 7" id="KW-0812">Transmembrane</keyword>
<evidence type="ECO:0000256" key="4">
    <source>
        <dbReference type="ARBA" id="ARBA00022692"/>
    </source>
</evidence>
<dbReference type="PANTHER" id="PTHR30151:SF0">
    <property type="entry name" value="ABC TRANSPORTER PERMEASE PROTEIN MJ0413-RELATED"/>
    <property type="match status" value="1"/>
</dbReference>
<keyword evidence="3" id="KW-1003">Cell membrane</keyword>
<evidence type="ECO:0000313" key="9">
    <source>
        <dbReference type="EMBL" id="QEX16205.1"/>
    </source>
</evidence>
<evidence type="ECO:0000256" key="6">
    <source>
        <dbReference type="ARBA" id="ARBA00023136"/>
    </source>
</evidence>
<protein>
    <submittedName>
        <fullName evidence="9">ABC transporter permease</fullName>
    </submittedName>
</protein>
<dbReference type="InterPro" id="IPR000515">
    <property type="entry name" value="MetI-like"/>
</dbReference>
<keyword evidence="2 7" id="KW-0813">Transport</keyword>
<feature type="domain" description="ABC transmembrane type-1" evidence="8">
    <location>
        <begin position="75"/>
        <end position="255"/>
    </location>
</feature>
<keyword evidence="10" id="KW-1185">Reference proteome</keyword>
<dbReference type="CDD" id="cd06261">
    <property type="entry name" value="TM_PBP2"/>
    <property type="match status" value="1"/>
</dbReference>
<dbReference type="EMBL" id="CP042906">
    <property type="protein sequence ID" value="QEX16205.1"/>
    <property type="molecule type" value="Genomic_DNA"/>
</dbReference>
<dbReference type="Pfam" id="PF00528">
    <property type="entry name" value="BPD_transp_1"/>
    <property type="match status" value="1"/>
</dbReference>
<dbReference type="AlphaFoldDB" id="A0A5J6MI43"/>
<accession>A0A5J6MI43</accession>
<reference evidence="9 10" key="1">
    <citation type="submission" date="2019-08" db="EMBL/GenBank/DDBJ databases">
        <title>Hyperibacter terrae gen. nov., sp. nov. and Hyperibacter viscosus sp. nov., two new members in the family Rhodospirillaceae isolated from the rhizosphere of Hypericum perforatum.</title>
        <authorList>
            <person name="Noviana Z."/>
        </authorList>
    </citation>
    <scope>NUCLEOTIDE SEQUENCE [LARGE SCALE GENOMIC DNA]</scope>
    <source>
        <strain evidence="9 10">R5913</strain>
    </source>
</reference>
<dbReference type="PROSITE" id="PS50928">
    <property type="entry name" value="ABC_TM1"/>
    <property type="match status" value="1"/>
</dbReference>
<dbReference type="InterPro" id="IPR035906">
    <property type="entry name" value="MetI-like_sf"/>
</dbReference>
<feature type="transmembrane region" description="Helical" evidence="7">
    <location>
        <begin position="119"/>
        <end position="135"/>
    </location>
</feature>
<keyword evidence="5 7" id="KW-1133">Transmembrane helix</keyword>
<evidence type="ECO:0000259" key="8">
    <source>
        <dbReference type="PROSITE" id="PS50928"/>
    </source>
</evidence>
<evidence type="ECO:0000256" key="2">
    <source>
        <dbReference type="ARBA" id="ARBA00022448"/>
    </source>
</evidence>
<dbReference type="SUPFAM" id="SSF161098">
    <property type="entry name" value="MetI-like"/>
    <property type="match status" value="1"/>
</dbReference>
<name>A0A5J6MI43_9PROT</name>
<feature type="transmembrane region" description="Helical" evidence="7">
    <location>
        <begin position="76"/>
        <end position="99"/>
    </location>
</feature>